<proteinExistence type="predicted"/>
<accession>A0A6H5ILU7</accession>
<dbReference type="OrthoDB" id="204980at2759"/>
<organism evidence="2 3">
    <name type="scientific">Trichogramma brassicae</name>
    <dbReference type="NCBI Taxonomy" id="86971"/>
    <lineage>
        <taxon>Eukaryota</taxon>
        <taxon>Metazoa</taxon>
        <taxon>Ecdysozoa</taxon>
        <taxon>Arthropoda</taxon>
        <taxon>Hexapoda</taxon>
        <taxon>Insecta</taxon>
        <taxon>Pterygota</taxon>
        <taxon>Neoptera</taxon>
        <taxon>Endopterygota</taxon>
        <taxon>Hymenoptera</taxon>
        <taxon>Apocrita</taxon>
        <taxon>Proctotrupomorpha</taxon>
        <taxon>Chalcidoidea</taxon>
        <taxon>Trichogrammatidae</taxon>
        <taxon>Trichogramma</taxon>
    </lineage>
</organism>
<feature type="compositionally biased region" description="Low complexity" evidence="1">
    <location>
        <begin position="9"/>
        <end position="21"/>
    </location>
</feature>
<evidence type="ECO:0000313" key="3">
    <source>
        <dbReference type="Proteomes" id="UP000479190"/>
    </source>
</evidence>
<dbReference type="Proteomes" id="UP000479190">
    <property type="component" value="Unassembled WGS sequence"/>
</dbReference>
<reference evidence="2 3" key="1">
    <citation type="submission" date="2020-02" db="EMBL/GenBank/DDBJ databases">
        <authorList>
            <person name="Ferguson B K."/>
        </authorList>
    </citation>
    <scope>NUCLEOTIDE SEQUENCE [LARGE SCALE GENOMIC DNA]</scope>
</reference>
<protein>
    <submittedName>
        <fullName evidence="2">Uncharacterized protein</fullName>
    </submittedName>
</protein>
<gene>
    <name evidence="2" type="ORF">TBRA_LOCUS9394</name>
</gene>
<feature type="region of interest" description="Disordered" evidence="1">
    <location>
        <begin position="1"/>
        <end position="22"/>
    </location>
</feature>
<sequence length="89" mass="10100">MEKNIEEANNNNPGGFTENNTIEVRSPEDTALVYMSMLLPGTPILNINDSYPYKESFAKLTKARHNIQFQHGKTSTYILNNGTIFAYTR</sequence>
<dbReference type="AlphaFoldDB" id="A0A6H5ILU7"/>
<keyword evidence="3" id="KW-1185">Reference proteome</keyword>
<name>A0A6H5ILU7_9HYME</name>
<evidence type="ECO:0000256" key="1">
    <source>
        <dbReference type="SAM" id="MobiDB-lite"/>
    </source>
</evidence>
<evidence type="ECO:0000313" key="2">
    <source>
        <dbReference type="EMBL" id="CAB0037570.1"/>
    </source>
</evidence>
<dbReference type="EMBL" id="CADCXV010000860">
    <property type="protein sequence ID" value="CAB0037570.1"/>
    <property type="molecule type" value="Genomic_DNA"/>
</dbReference>